<keyword evidence="4" id="KW-1185">Reference proteome</keyword>
<feature type="compositionally biased region" description="Basic residues" evidence="1">
    <location>
        <begin position="224"/>
        <end position="234"/>
    </location>
</feature>
<evidence type="ECO:0000256" key="2">
    <source>
        <dbReference type="SAM" id="Phobius"/>
    </source>
</evidence>
<evidence type="ECO:0000313" key="4">
    <source>
        <dbReference type="Proteomes" id="UP000230233"/>
    </source>
</evidence>
<name>A0A2G5T701_9PELO</name>
<evidence type="ECO:0000313" key="3">
    <source>
        <dbReference type="EMBL" id="PIC22856.1"/>
    </source>
</evidence>
<evidence type="ECO:0000256" key="1">
    <source>
        <dbReference type="SAM" id="MobiDB-lite"/>
    </source>
</evidence>
<dbReference type="EMBL" id="PDUG01000005">
    <property type="protein sequence ID" value="PIC22856.1"/>
    <property type="molecule type" value="Genomic_DNA"/>
</dbReference>
<feature type="region of interest" description="Disordered" evidence="1">
    <location>
        <begin position="49"/>
        <end position="93"/>
    </location>
</feature>
<comment type="caution">
    <text evidence="3">The sequence shown here is derived from an EMBL/GenBank/DDBJ whole genome shotgun (WGS) entry which is preliminary data.</text>
</comment>
<organism evidence="3 4">
    <name type="scientific">Caenorhabditis nigoni</name>
    <dbReference type="NCBI Taxonomy" id="1611254"/>
    <lineage>
        <taxon>Eukaryota</taxon>
        <taxon>Metazoa</taxon>
        <taxon>Ecdysozoa</taxon>
        <taxon>Nematoda</taxon>
        <taxon>Chromadorea</taxon>
        <taxon>Rhabditida</taxon>
        <taxon>Rhabditina</taxon>
        <taxon>Rhabditomorpha</taxon>
        <taxon>Rhabditoidea</taxon>
        <taxon>Rhabditidae</taxon>
        <taxon>Peloderinae</taxon>
        <taxon>Caenorhabditis</taxon>
    </lineage>
</organism>
<gene>
    <name evidence="3" type="primary">Cni-ZC190.8</name>
    <name evidence="3" type="synonym">Cnig_chr_V.g16765</name>
    <name evidence="3" type="ORF">B9Z55_016765</name>
</gene>
<dbReference type="AlphaFoldDB" id="A0A2G5T701"/>
<feature type="compositionally biased region" description="Basic and acidic residues" evidence="1">
    <location>
        <begin position="186"/>
        <end position="220"/>
    </location>
</feature>
<feature type="transmembrane region" description="Helical" evidence="2">
    <location>
        <begin position="6"/>
        <end position="25"/>
    </location>
</feature>
<reference evidence="4" key="1">
    <citation type="submission" date="2017-10" db="EMBL/GenBank/DDBJ databases">
        <title>Rapid genome shrinkage in a self-fertile nematode reveals novel sperm competition proteins.</title>
        <authorList>
            <person name="Yin D."/>
            <person name="Schwarz E.M."/>
            <person name="Thomas C.G."/>
            <person name="Felde R.L."/>
            <person name="Korf I.F."/>
            <person name="Cutter A.D."/>
            <person name="Schartner C.M."/>
            <person name="Ralston E.J."/>
            <person name="Meyer B.J."/>
            <person name="Haag E.S."/>
        </authorList>
    </citation>
    <scope>NUCLEOTIDE SEQUENCE [LARGE SCALE GENOMIC DNA]</scope>
    <source>
        <strain evidence="4">JU1422</strain>
    </source>
</reference>
<proteinExistence type="predicted"/>
<feature type="compositionally biased region" description="Basic residues" evidence="1">
    <location>
        <begin position="140"/>
        <end position="150"/>
    </location>
</feature>
<feature type="region of interest" description="Disordered" evidence="1">
    <location>
        <begin position="139"/>
        <end position="234"/>
    </location>
</feature>
<protein>
    <submittedName>
        <fullName evidence="3">Uncharacterized protein</fullName>
    </submittedName>
</protein>
<dbReference type="Proteomes" id="UP000230233">
    <property type="component" value="Chromosome V"/>
</dbReference>
<accession>A0A2G5T701</accession>
<sequence>MYALYIIIGVSVVIVFIAIAICVYCKCCRQQDDLEEVVVSDSSGRKVKSQDSEAVVPSAPVADPGPVATDQKSPLNHPQVSSPSFPQSPPIAMVKPPYYEPKKEFKNCHRSVCDGSTPNHSRLCRRHIPYCEYVHQKEFKKSHRSVKIKREKSQKNRSDEDNSTPPDSQYSTKSKKSSKTSMKSSRRSDRSSKMERTQTEEDTVKTDKSSKRSKTEDPETSKVSSRKRTSFSCQ</sequence>
<feature type="compositionally biased region" description="Basic and acidic residues" evidence="1">
    <location>
        <begin position="151"/>
        <end position="160"/>
    </location>
</feature>
<keyword evidence="2" id="KW-0472">Membrane</keyword>
<keyword evidence="2" id="KW-0812">Transmembrane</keyword>
<dbReference type="OrthoDB" id="10608964at2759"/>
<keyword evidence="2" id="KW-1133">Transmembrane helix</keyword>